<proteinExistence type="inferred from homology"/>
<dbReference type="OMA" id="GPNFRRA"/>
<dbReference type="SMART" id="SM01041">
    <property type="entry name" value="BRO1"/>
    <property type="match status" value="1"/>
</dbReference>
<evidence type="ECO:0000259" key="2">
    <source>
        <dbReference type="PROSITE" id="PS51180"/>
    </source>
</evidence>
<dbReference type="InterPro" id="IPR004328">
    <property type="entry name" value="BRO1_dom"/>
</dbReference>
<keyword evidence="4" id="KW-1185">Reference proteome</keyword>
<dbReference type="PROSITE" id="PS51180">
    <property type="entry name" value="BRO1"/>
    <property type="match status" value="1"/>
</dbReference>
<dbReference type="EMBL" id="CM035408">
    <property type="protein sequence ID" value="KAH7441082.1"/>
    <property type="molecule type" value="Genomic_DNA"/>
</dbReference>
<gene>
    <name evidence="3" type="ORF">KP509_03G025000</name>
</gene>
<dbReference type="Gene3D" id="1.25.40.280">
    <property type="entry name" value="alix/aip1 like domains"/>
    <property type="match status" value="1"/>
</dbReference>
<comment type="caution">
    <text evidence="3">The sequence shown here is derived from an EMBL/GenBank/DDBJ whole genome shotgun (WGS) entry which is preliminary data.</text>
</comment>
<evidence type="ECO:0000313" key="4">
    <source>
        <dbReference type="Proteomes" id="UP000825935"/>
    </source>
</evidence>
<protein>
    <recommendedName>
        <fullName evidence="2">BRO1 domain-containing protein</fullName>
    </recommendedName>
</protein>
<dbReference type="OrthoDB" id="1909455at2759"/>
<comment type="similarity">
    <text evidence="1">Belongs to the BROX family.</text>
</comment>
<dbReference type="PANTHER" id="PTHR23032">
    <property type="entry name" value="BRO1 DOMAIN-CONTAINING PROTEIN BROX"/>
    <property type="match status" value="1"/>
</dbReference>
<evidence type="ECO:0000313" key="3">
    <source>
        <dbReference type="EMBL" id="KAH7441082.1"/>
    </source>
</evidence>
<name>A0A8T2V0Z4_CERRI</name>
<reference evidence="3" key="1">
    <citation type="submission" date="2021-08" db="EMBL/GenBank/DDBJ databases">
        <title>WGS assembly of Ceratopteris richardii.</title>
        <authorList>
            <person name="Marchant D.B."/>
            <person name="Chen G."/>
            <person name="Jenkins J."/>
            <person name="Shu S."/>
            <person name="Leebens-Mack J."/>
            <person name="Grimwood J."/>
            <person name="Schmutz J."/>
            <person name="Soltis P."/>
            <person name="Soltis D."/>
            <person name="Chen Z.-H."/>
        </authorList>
    </citation>
    <scope>NUCLEOTIDE SEQUENCE</scope>
    <source>
        <strain evidence="3">Whitten #5841</strain>
        <tissue evidence="3">Leaf</tissue>
    </source>
</reference>
<accession>A0A8T2V0Z4</accession>
<organism evidence="3 4">
    <name type="scientific">Ceratopteris richardii</name>
    <name type="common">Triangle waterfern</name>
    <dbReference type="NCBI Taxonomy" id="49495"/>
    <lineage>
        <taxon>Eukaryota</taxon>
        <taxon>Viridiplantae</taxon>
        <taxon>Streptophyta</taxon>
        <taxon>Embryophyta</taxon>
        <taxon>Tracheophyta</taxon>
        <taxon>Polypodiopsida</taxon>
        <taxon>Polypodiidae</taxon>
        <taxon>Polypodiales</taxon>
        <taxon>Pteridineae</taxon>
        <taxon>Pteridaceae</taxon>
        <taxon>Parkerioideae</taxon>
        <taxon>Ceratopteris</taxon>
    </lineage>
</organism>
<sequence length="433" mass="48330">MGCMQSSPEADEKSVQGSAVFIFVPGWRAPCRTAELGRLLHNLTSRAMAENFLALRTRIEVMVSGEGSQPKLQRKRSALRQQQGQLPHYHAYSCFLCFILCIPMHLSSSHALTVADLQLAIEDYLPVLLGLIGIEGSLKEQLEFCWTNQEDPQQETAIADAHYELLSLLHLMAMLGLSQANYLLTPVSSTDGYQPKVTEENKRASLDAFLKSSGILKFALSHVMTQMSEDLKKRLPSDLSKDTLHALYMQAIGQGIEIQLSFAIENAKATLAVKRRLACEQLKCWMQVKNDILSVPLCNKWGQKHKIFVDWKLGEAKATAHYFHGLILDEGADKDQHEKAAICLHLAEAYLRESKHFCAKFCTTMPATRVPPLMGAMKYLSEKIPKTASAKGHISGSTVDFEKMNKVPELPDFVIALQPEDYDLPAADSAWRL</sequence>
<feature type="domain" description="BRO1" evidence="2">
    <location>
        <begin position="111"/>
        <end position="416"/>
    </location>
</feature>
<dbReference type="Proteomes" id="UP000825935">
    <property type="component" value="Chromosome 3"/>
</dbReference>
<dbReference type="InterPro" id="IPR038499">
    <property type="entry name" value="BRO1_sf"/>
</dbReference>
<dbReference type="PANTHER" id="PTHR23032:SF13">
    <property type="entry name" value="BRO1 DOMAIN-CONTAINING PROTEIN BROX"/>
    <property type="match status" value="1"/>
</dbReference>
<dbReference type="InterPro" id="IPR038898">
    <property type="entry name" value="BROX"/>
</dbReference>
<dbReference type="AlphaFoldDB" id="A0A8T2V0Z4"/>
<evidence type="ECO:0000256" key="1">
    <source>
        <dbReference type="ARBA" id="ARBA00008901"/>
    </source>
</evidence>